<feature type="region of interest" description="Disordered" evidence="6">
    <location>
        <begin position="36"/>
        <end position="57"/>
    </location>
</feature>
<dbReference type="AlphaFoldDB" id="A0A7C8MQQ1"/>
<dbReference type="InterPro" id="IPR001466">
    <property type="entry name" value="Beta-lactam-related"/>
</dbReference>
<comment type="caution">
    <text evidence="10">The sequence shown here is derived from an EMBL/GenBank/DDBJ whole genome shotgun (WGS) entry which is preliminary data.</text>
</comment>
<dbReference type="EMBL" id="WUBL01000014">
    <property type="protein sequence ID" value="KAF2971292.1"/>
    <property type="molecule type" value="Genomic_DNA"/>
</dbReference>
<evidence type="ECO:0000313" key="11">
    <source>
        <dbReference type="Proteomes" id="UP000481858"/>
    </source>
</evidence>
<organism evidence="10 11">
    <name type="scientific">Xylaria multiplex</name>
    <dbReference type="NCBI Taxonomy" id="323545"/>
    <lineage>
        <taxon>Eukaryota</taxon>
        <taxon>Fungi</taxon>
        <taxon>Dikarya</taxon>
        <taxon>Ascomycota</taxon>
        <taxon>Pezizomycotina</taxon>
        <taxon>Sordariomycetes</taxon>
        <taxon>Xylariomycetidae</taxon>
        <taxon>Xylariales</taxon>
        <taxon>Xylariaceae</taxon>
        <taxon>Xylaria</taxon>
    </lineage>
</organism>
<dbReference type="PANTHER" id="PTHR42784">
    <property type="entry name" value="PYRANOSE 2-OXIDASE"/>
    <property type="match status" value="1"/>
</dbReference>
<keyword evidence="3" id="KW-0285">Flavoprotein</keyword>
<gene>
    <name evidence="10" type="ORF">GQX73_g2242</name>
</gene>
<dbReference type="PANTHER" id="PTHR42784:SF1">
    <property type="entry name" value="PYRANOSE 2-OXIDASE"/>
    <property type="match status" value="1"/>
</dbReference>
<comment type="similarity">
    <text evidence="2">Belongs to the GMC oxidoreductase family.</text>
</comment>
<dbReference type="Pfam" id="PF11954">
    <property type="entry name" value="DUF3471"/>
    <property type="match status" value="1"/>
</dbReference>
<dbReference type="GO" id="GO:0016614">
    <property type="term" value="F:oxidoreductase activity, acting on CH-OH group of donors"/>
    <property type="evidence" value="ECO:0007669"/>
    <property type="project" value="InterPro"/>
</dbReference>
<dbReference type="SUPFAM" id="SSF56601">
    <property type="entry name" value="beta-lactamase/transpeptidase-like"/>
    <property type="match status" value="1"/>
</dbReference>
<dbReference type="OrthoDB" id="5946976at2759"/>
<dbReference type="Pfam" id="PF05199">
    <property type="entry name" value="GMC_oxred_C"/>
    <property type="match status" value="1"/>
</dbReference>
<dbReference type="InParanoid" id="A0A7C8MQQ1"/>
<evidence type="ECO:0000259" key="9">
    <source>
        <dbReference type="Pfam" id="PF11954"/>
    </source>
</evidence>
<evidence type="ECO:0000259" key="7">
    <source>
        <dbReference type="Pfam" id="PF00144"/>
    </source>
</evidence>
<evidence type="ECO:0000256" key="1">
    <source>
        <dbReference type="ARBA" id="ARBA00001974"/>
    </source>
</evidence>
<keyword evidence="4" id="KW-0274">FAD</keyword>
<evidence type="ECO:0000256" key="3">
    <source>
        <dbReference type="ARBA" id="ARBA00022630"/>
    </source>
</evidence>
<name>A0A7C8MQQ1_9PEZI</name>
<protein>
    <recommendedName>
        <fullName evidence="12">Beta-lactamase-related domain-containing protein</fullName>
    </recommendedName>
</protein>
<feature type="domain" description="Beta-lactamase-related" evidence="7">
    <location>
        <begin position="663"/>
        <end position="1008"/>
    </location>
</feature>
<dbReference type="InterPro" id="IPR012338">
    <property type="entry name" value="Beta-lactam/transpept-like"/>
</dbReference>
<dbReference type="InterPro" id="IPR036188">
    <property type="entry name" value="FAD/NAD-bd_sf"/>
</dbReference>
<evidence type="ECO:0000256" key="4">
    <source>
        <dbReference type="ARBA" id="ARBA00022827"/>
    </source>
</evidence>
<reference evidence="10 11" key="1">
    <citation type="submission" date="2019-12" db="EMBL/GenBank/DDBJ databases">
        <title>Draft genome sequence of the ascomycete Xylaria multiplex DSM 110363.</title>
        <authorList>
            <person name="Buettner E."/>
            <person name="Kellner H."/>
        </authorList>
    </citation>
    <scope>NUCLEOTIDE SEQUENCE [LARGE SCALE GENOMIC DNA]</scope>
    <source>
        <strain evidence="10 11">DSM 110363</strain>
    </source>
</reference>
<evidence type="ECO:0000256" key="5">
    <source>
        <dbReference type="ARBA" id="ARBA00023002"/>
    </source>
</evidence>
<dbReference type="SUPFAM" id="SSF51905">
    <property type="entry name" value="FAD/NAD(P)-binding domain"/>
    <property type="match status" value="1"/>
</dbReference>
<comment type="cofactor">
    <cofactor evidence="1">
        <name>FAD</name>
        <dbReference type="ChEBI" id="CHEBI:57692"/>
    </cofactor>
</comment>
<dbReference type="InterPro" id="IPR051473">
    <property type="entry name" value="P2Ox-like"/>
</dbReference>
<dbReference type="Proteomes" id="UP000481858">
    <property type="component" value="Unassembled WGS sequence"/>
</dbReference>
<keyword evidence="11" id="KW-1185">Reference proteome</keyword>
<accession>A0A7C8MQQ1</accession>
<dbReference type="InterPro" id="IPR007867">
    <property type="entry name" value="GMC_OxRtase_C"/>
</dbReference>
<feature type="domain" description="Glucose-methanol-choline oxidoreductase C-terminal" evidence="8">
    <location>
        <begin position="475"/>
        <end position="599"/>
    </location>
</feature>
<evidence type="ECO:0000259" key="8">
    <source>
        <dbReference type="Pfam" id="PF05199"/>
    </source>
</evidence>
<dbReference type="Gene3D" id="3.50.50.60">
    <property type="entry name" value="FAD/NAD(P)-binding domain"/>
    <property type="match status" value="2"/>
</dbReference>
<evidence type="ECO:0008006" key="12">
    <source>
        <dbReference type="Google" id="ProtNLM"/>
    </source>
</evidence>
<evidence type="ECO:0000256" key="6">
    <source>
        <dbReference type="SAM" id="MobiDB-lite"/>
    </source>
</evidence>
<feature type="domain" description="Peptidase S12 Pab87-related C-terminal" evidence="9">
    <location>
        <begin position="1059"/>
        <end position="1172"/>
    </location>
</feature>
<dbReference type="Pfam" id="PF00144">
    <property type="entry name" value="Beta-lactamase"/>
    <property type="match status" value="1"/>
</dbReference>
<dbReference type="InterPro" id="IPR021860">
    <property type="entry name" value="Peptidase_S12_Pab87-rel_C"/>
</dbReference>
<evidence type="ECO:0000313" key="10">
    <source>
        <dbReference type="EMBL" id="KAF2971292.1"/>
    </source>
</evidence>
<keyword evidence="5" id="KW-0560">Oxidoreductase</keyword>
<evidence type="ECO:0000256" key="2">
    <source>
        <dbReference type="ARBA" id="ARBA00010790"/>
    </source>
</evidence>
<dbReference type="Gene3D" id="3.40.710.10">
    <property type="entry name" value="DD-peptidase/beta-lactamase superfamily"/>
    <property type="match status" value="1"/>
</dbReference>
<proteinExistence type="inferred from homology"/>
<sequence length="1199" mass="133515">MQQAMDQNQIAVASKNNSFWNTTELPDYLKVPGRTQPSFHCRDEEPSRQKNSANINGYPIPGIQSPTAVSVMAQDYFVTESTWSNIIDHGVFDYIVIGSGFTALAFIDKTLELDPWKKILCIERGDFWLPTHFQNLPLPFKMVLGGASETFPWTLSRKTFETKEIGFCHGSCPFFGGRSTFWSAWCPRPTAELMRDFPESMLNAAKEQEFWDEAETLLNVVSADNIDNGIFAGLQEFIDKRLQANLSKIPSARNAEPALLAVGRSSPTSILRFNKFSVPGPMLEINERQRKLALQNKGSPLELMTNCTVTKMGKDDDGVVRYLETNRGVLSWASSDTKVILCAGAFPNATMLLNSFYDDCHETVGKRVTGHFLTHIAARCPVRFFKGWDTSGQLEIAATYLDGTDPETGKQYHVQVTAIHSPNPENDAEDAARQCPDYAAAATYEQLKGSENHVVFVCASLGEFTEDNENNYLKRNNTSDPSCNVTLQYTLHSDDRKLWDTMDKATYETIEAMCNTTSQVEYWDTKAQKWTKSKPSTDMIRIPGVVHETSTAFVGHKKDGGSLDENYRPHGIKNVHVTGGATFPTSGSWNPTLTMCGFAQDLARKLHRGECEGDTDILRDHVSLSDHFLPSSARFVKLLTAAVISRLLDRLQGLGAIISQICDIAGTPGLSLGVLHHGQMIHQANFGLRDVEARLSPDEHTVYVLGSLTKAITAAMIGILVDEGKLSWTTQLQDVLPAFHRAKYDPTNNITITDLLSHRTGLPSYDSLWLLSDNRIPISREDAISILSYVPVAADLRTELVYNNMAYEVLGRVIEHISGTDFSSFLTSRILRPLGMNETFYTSPPLDLVNVAKPYTALQNASVFPVPSPIYGEDVLMGPAGGIRSSVHDILLLYNAFIDAANSQIGGAEPIISQNPLRQLGHIWQGRISLPLSTVREASYASGWLRMQLPAPVGLGRPSLGPILGEGMPSRLGLFHEGSLPGYTTFAALFPETSSAVVVLSNSLGLANSVELVGRLLIEELFGNTVNTTEYIEYATRTARERVAAMPMIKRQLMQNRSGHSPVNPLKTYVGTYCNSINTFFIKIREEKGYLRVHFMGLDSEGFDLQPYQYNSFFWYLSHDELSQRARYTVYPKEYYVLQFGWVSDGVDTSYHVESDTINAVRWKHEFAVDDKGEIFRRRDCKSMPFGQDEAQLVVSSKD</sequence>